<dbReference type="Gene3D" id="1.20.5.370">
    <property type="match status" value="1"/>
</dbReference>
<dbReference type="PANTHER" id="PTHR28559:SF1">
    <property type="entry name" value="DNA REPAIR PROTEIN XRCC4"/>
    <property type="match status" value="1"/>
</dbReference>
<dbReference type="GO" id="GO:0005958">
    <property type="term" value="C:DNA-dependent protein kinase-DNA ligase 4 complex"/>
    <property type="evidence" value="ECO:0007669"/>
    <property type="project" value="TreeGrafter"/>
</dbReference>
<dbReference type="EMBL" id="JALJOV010001368">
    <property type="protein sequence ID" value="KAK9849010.1"/>
    <property type="molecule type" value="Genomic_DNA"/>
</dbReference>
<feature type="compositionally biased region" description="Polar residues" evidence="1">
    <location>
        <begin position="289"/>
        <end position="298"/>
    </location>
</feature>
<evidence type="ECO:0000256" key="1">
    <source>
        <dbReference type="SAM" id="MobiDB-lite"/>
    </source>
</evidence>
<dbReference type="GO" id="GO:0010165">
    <property type="term" value="P:response to X-ray"/>
    <property type="evidence" value="ECO:0007669"/>
    <property type="project" value="TreeGrafter"/>
</dbReference>
<dbReference type="AlphaFoldDB" id="A0AAW1SNR8"/>
<dbReference type="SUPFAM" id="SSF58022">
    <property type="entry name" value="XRCC4, C-terminal oligomerization domain"/>
    <property type="match status" value="1"/>
</dbReference>
<name>A0AAW1SNR8_9CHLO</name>
<reference evidence="2 3" key="1">
    <citation type="journal article" date="2024" name="Nat. Commun.">
        <title>Phylogenomics reveals the evolutionary origins of lichenization in chlorophyte algae.</title>
        <authorList>
            <person name="Puginier C."/>
            <person name="Libourel C."/>
            <person name="Otte J."/>
            <person name="Skaloud P."/>
            <person name="Haon M."/>
            <person name="Grisel S."/>
            <person name="Petersen M."/>
            <person name="Berrin J.G."/>
            <person name="Delaux P.M."/>
            <person name="Dal Grande F."/>
            <person name="Keller J."/>
        </authorList>
    </citation>
    <scope>NUCLEOTIDE SEQUENCE [LARGE SCALE GENOMIC DNA]</scope>
    <source>
        <strain evidence="2 3">SAG 2523</strain>
    </source>
</reference>
<evidence type="ECO:0000313" key="2">
    <source>
        <dbReference type="EMBL" id="KAK9849010.1"/>
    </source>
</evidence>
<dbReference type="InterPro" id="IPR010585">
    <property type="entry name" value="DNA_repair_prot_XRCC4"/>
</dbReference>
<proteinExistence type="predicted"/>
<dbReference type="InterPro" id="IPR014751">
    <property type="entry name" value="XRCC4-like_C"/>
</dbReference>
<dbReference type="GO" id="GO:0006310">
    <property type="term" value="P:DNA recombination"/>
    <property type="evidence" value="ECO:0007669"/>
    <property type="project" value="InterPro"/>
</dbReference>
<dbReference type="GO" id="GO:0032807">
    <property type="term" value="C:DNA ligase IV complex"/>
    <property type="evidence" value="ECO:0007669"/>
    <property type="project" value="TreeGrafter"/>
</dbReference>
<dbReference type="Proteomes" id="UP001485043">
    <property type="component" value="Unassembled WGS sequence"/>
</dbReference>
<feature type="compositionally biased region" description="Basic residues" evidence="1">
    <location>
        <begin position="323"/>
        <end position="334"/>
    </location>
</feature>
<feature type="region of interest" description="Disordered" evidence="1">
    <location>
        <begin position="203"/>
        <end position="334"/>
    </location>
</feature>
<dbReference type="GO" id="GO:0003677">
    <property type="term" value="F:DNA binding"/>
    <property type="evidence" value="ECO:0007669"/>
    <property type="project" value="InterPro"/>
</dbReference>
<dbReference type="GO" id="GO:0006303">
    <property type="term" value="P:double-strand break repair via nonhomologous end joining"/>
    <property type="evidence" value="ECO:0007669"/>
    <property type="project" value="TreeGrafter"/>
</dbReference>
<protein>
    <submittedName>
        <fullName evidence="2">Uncharacterized protein</fullName>
    </submittedName>
</protein>
<evidence type="ECO:0000313" key="3">
    <source>
        <dbReference type="Proteomes" id="UP001485043"/>
    </source>
</evidence>
<sequence length="334" mass="37023">MQHQRLHKFSELRDVNGKGFFTWLSSGEGENQTLTLKLFDGARSWENQNVTRPEGSKLTSWMTVMRSALSGQRGYDFKLDEQTALKVEVRFFDPESDIRRKVMVELDPCDDQAAAMCKLLSFLAHDHTSMQDATTKLSKTAAATQIEARRAQEKLSDLQQNMHQKEEDLYCKFARLLSEKKNKCRALQDRIIQLEQEVQAAKSAPLQAPAEAGSSGDEDGNVTSGATDPHVSSENDSEEEILSGTLNPPGPSSQQPDSSQELLRGRTLMEMDTQPLPNSPVREEMASAAVQQAPSNTVGKEAHHKADAAVDPSTSAQPLRPKPLARRRQRPSPA</sequence>
<organism evidence="2 3">
    <name type="scientific">Apatococcus fuscideae</name>
    <dbReference type="NCBI Taxonomy" id="2026836"/>
    <lineage>
        <taxon>Eukaryota</taxon>
        <taxon>Viridiplantae</taxon>
        <taxon>Chlorophyta</taxon>
        <taxon>core chlorophytes</taxon>
        <taxon>Trebouxiophyceae</taxon>
        <taxon>Chlorellales</taxon>
        <taxon>Chlorellaceae</taxon>
        <taxon>Apatococcus</taxon>
    </lineage>
</organism>
<accession>A0AAW1SNR8</accession>
<feature type="compositionally biased region" description="Polar residues" evidence="1">
    <location>
        <begin position="221"/>
        <end position="234"/>
    </location>
</feature>
<comment type="caution">
    <text evidence="2">The sequence shown here is derived from an EMBL/GenBank/DDBJ whole genome shotgun (WGS) entry which is preliminary data.</text>
</comment>
<dbReference type="PANTHER" id="PTHR28559">
    <property type="entry name" value="DNA REPAIR PROTEIN XRCC4"/>
    <property type="match status" value="1"/>
</dbReference>
<gene>
    <name evidence="2" type="ORF">WJX84_003760</name>
</gene>
<keyword evidence="3" id="KW-1185">Reference proteome</keyword>